<dbReference type="PROSITE" id="PS01094">
    <property type="entry name" value="UPF0076"/>
    <property type="match status" value="1"/>
</dbReference>
<accession>A0A6M4INF1</accession>
<dbReference type="GO" id="GO:0005829">
    <property type="term" value="C:cytosol"/>
    <property type="evidence" value="ECO:0007669"/>
    <property type="project" value="TreeGrafter"/>
</dbReference>
<reference evidence="3 4" key="1">
    <citation type="submission" date="2020-05" db="EMBL/GenBank/DDBJ databases">
        <title>Complete genome sequence of Gemmatimonas greenlandica TET16.</title>
        <authorList>
            <person name="Zeng Y."/>
        </authorList>
    </citation>
    <scope>NUCLEOTIDE SEQUENCE [LARGE SCALE GENOMIC DNA]</scope>
    <source>
        <strain evidence="3 4">TET16</strain>
    </source>
</reference>
<evidence type="ECO:0000256" key="2">
    <source>
        <dbReference type="SAM" id="SignalP"/>
    </source>
</evidence>
<dbReference type="PANTHER" id="PTHR11803">
    <property type="entry name" value="2-IMINOBUTANOATE/2-IMINOPROPANOATE DEAMINASE RIDA"/>
    <property type="match status" value="1"/>
</dbReference>
<dbReference type="PANTHER" id="PTHR11803:SF58">
    <property type="entry name" value="PROTEIN HMF1-RELATED"/>
    <property type="match status" value="1"/>
</dbReference>
<keyword evidence="2" id="KW-0732">Signal</keyword>
<feature type="chain" id="PRO_5026949690" evidence="2">
    <location>
        <begin position="29"/>
        <end position="160"/>
    </location>
</feature>
<protein>
    <submittedName>
        <fullName evidence="3">RidA family protein</fullName>
    </submittedName>
</protein>
<evidence type="ECO:0000313" key="3">
    <source>
        <dbReference type="EMBL" id="QJR34532.1"/>
    </source>
</evidence>
<name>A0A6M4INF1_9BACT</name>
<evidence type="ECO:0000313" key="4">
    <source>
        <dbReference type="Proteomes" id="UP000500938"/>
    </source>
</evidence>
<dbReference type="SUPFAM" id="SSF55298">
    <property type="entry name" value="YjgF-like"/>
    <property type="match status" value="1"/>
</dbReference>
<gene>
    <name evidence="3" type="ORF">HKW67_02845</name>
</gene>
<dbReference type="Proteomes" id="UP000500938">
    <property type="component" value="Chromosome"/>
</dbReference>
<dbReference type="EMBL" id="CP053085">
    <property type="protein sequence ID" value="QJR34532.1"/>
    <property type="molecule type" value="Genomic_DNA"/>
</dbReference>
<dbReference type="InterPro" id="IPR035959">
    <property type="entry name" value="RutC-like_sf"/>
</dbReference>
<dbReference type="KEGG" id="ggr:HKW67_02845"/>
<dbReference type="Pfam" id="PF01042">
    <property type="entry name" value="Ribonuc_L-PSP"/>
    <property type="match status" value="1"/>
</dbReference>
<sequence length="160" mass="16445">MRRSFVFATTAAISVSLSSTLLAGTALAQVAKAPATAARQPVIPEGQSASPTLTPGIRVGNMLFASGQLGMSRTAPDSTIQGQTRLALENTKKVFEAAGTTLANATKCTVFLTDVKDFGGMNSVYREFFPSAPPARSTVVVAALVSPGAKVEIECAGVIP</sequence>
<proteinExistence type="inferred from homology"/>
<dbReference type="Gene3D" id="3.30.1330.40">
    <property type="entry name" value="RutC-like"/>
    <property type="match status" value="1"/>
</dbReference>
<dbReference type="RefSeq" id="WP_171223958.1">
    <property type="nucleotide sequence ID" value="NZ_CP053085.1"/>
</dbReference>
<dbReference type="CDD" id="cd00448">
    <property type="entry name" value="YjgF_YER057c_UK114_family"/>
    <property type="match status" value="1"/>
</dbReference>
<dbReference type="GO" id="GO:0019239">
    <property type="term" value="F:deaminase activity"/>
    <property type="evidence" value="ECO:0007669"/>
    <property type="project" value="TreeGrafter"/>
</dbReference>
<keyword evidence="4" id="KW-1185">Reference proteome</keyword>
<organism evidence="3 4">
    <name type="scientific">Gemmatimonas groenlandica</name>
    <dbReference type="NCBI Taxonomy" id="2732249"/>
    <lineage>
        <taxon>Bacteria</taxon>
        <taxon>Pseudomonadati</taxon>
        <taxon>Gemmatimonadota</taxon>
        <taxon>Gemmatimonadia</taxon>
        <taxon>Gemmatimonadales</taxon>
        <taxon>Gemmatimonadaceae</taxon>
        <taxon>Gemmatimonas</taxon>
    </lineage>
</organism>
<comment type="similarity">
    <text evidence="1">Belongs to the RutC family.</text>
</comment>
<evidence type="ECO:0000256" key="1">
    <source>
        <dbReference type="ARBA" id="ARBA00010552"/>
    </source>
</evidence>
<feature type="signal peptide" evidence="2">
    <location>
        <begin position="1"/>
        <end position="28"/>
    </location>
</feature>
<dbReference type="InterPro" id="IPR006175">
    <property type="entry name" value="YjgF/YER057c/UK114"/>
</dbReference>
<dbReference type="AlphaFoldDB" id="A0A6M4INF1"/>
<dbReference type="InterPro" id="IPR019897">
    <property type="entry name" value="RidA_CS"/>
</dbReference>